<dbReference type="GO" id="GO:0004842">
    <property type="term" value="F:ubiquitin-protein transferase activity"/>
    <property type="evidence" value="ECO:0007669"/>
    <property type="project" value="TreeGrafter"/>
</dbReference>
<evidence type="ECO:0000313" key="9">
    <source>
        <dbReference type="Proteomes" id="UP001174136"/>
    </source>
</evidence>
<dbReference type="Gene3D" id="3.30.40.10">
    <property type="entry name" value="Zinc/RING finger domain, C3HC4 (zinc finger)"/>
    <property type="match status" value="1"/>
</dbReference>
<keyword evidence="5" id="KW-0175">Coiled coil</keyword>
<dbReference type="SUPFAM" id="SSF57850">
    <property type="entry name" value="RING/U-box"/>
    <property type="match status" value="1"/>
</dbReference>
<feature type="compositionally biased region" description="Basic and acidic residues" evidence="6">
    <location>
        <begin position="36"/>
        <end position="47"/>
    </location>
</feature>
<dbReference type="Pfam" id="PF13639">
    <property type="entry name" value="zf-RING_2"/>
    <property type="match status" value="1"/>
</dbReference>
<feature type="coiled-coil region" evidence="5">
    <location>
        <begin position="77"/>
        <end position="150"/>
    </location>
</feature>
<gene>
    <name evidence="8" type="primary">Rnf214</name>
    <name evidence="8" type="ORF">N1851_027223</name>
</gene>
<keyword evidence="3" id="KW-0862">Zinc</keyword>
<dbReference type="InterPro" id="IPR001841">
    <property type="entry name" value="Znf_RING"/>
</dbReference>
<reference evidence="8" key="1">
    <citation type="journal article" date="2023" name="Front. Mar. Sci.">
        <title>A new Merluccius polli reference genome to investigate the effects of global change in West African waters.</title>
        <authorList>
            <person name="Mateo J.L."/>
            <person name="Blanco-Fernandez C."/>
            <person name="Garcia-Vazquez E."/>
            <person name="Machado-Schiaffino G."/>
        </authorList>
    </citation>
    <scope>NUCLEOTIDE SEQUENCE</scope>
    <source>
        <strain evidence="8">C29</strain>
        <tissue evidence="8">Fin</tissue>
    </source>
</reference>
<dbReference type="Proteomes" id="UP001174136">
    <property type="component" value="Unassembled WGS sequence"/>
</dbReference>
<evidence type="ECO:0000256" key="2">
    <source>
        <dbReference type="ARBA" id="ARBA00022771"/>
    </source>
</evidence>
<feature type="domain" description="RING-type" evidence="7">
    <location>
        <begin position="477"/>
        <end position="518"/>
    </location>
</feature>
<evidence type="ECO:0000256" key="6">
    <source>
        <dbReference type="SAM" id="MobiDB-lite"/>
    </source>
</evidence>
<dbReference type="PANTHER" id="PTHR15727">
    <property type="entry name" value="RING FINGER PROTEIN 214"/>
    <property type="match status" value="1"/>
</dbReference>
<evidence type="ECO:0000256" key="3">
    <source>
        <dbReference type="ARBA" id="ARBA00022833"/>
    </source>
</evidence>
<keyword evidence="1" id="KW-0479">Metal-binding</keyword>
<feature type="compositionally biased region" description="Pro residues" evidence="6">
    <location>
        <begin position="280"/>
        <end position="302"/>
    </location>
</feature>
<feature type="region of interest" description="Disordered" evidence="6">
    <location>
        <begin position="22"/>
        <end position="47"/>
    </location>
</feature>
<proteinExistence type="predicted"/>
<dbReference type="InterPro" id="IPR011016">
    <property type="entry name" value="Znf_RING-CH"/>
</dbReference>
<accession>A0AA47NSC5</accession>
<dbReference type="EMBL" id="JAOPHQ010005139">
    <property type="protein sequence ID" value="KAK0136596.1"/>
    <property type="molecule type" value="Genomic_DNA"/>
</dbReference>
<organism evidence="8 9">
    <name type="scientific">Merluccius polli</name>
    <name type="common">Benguela hake</name>
    <name type="synonym">Merluccius cadenati</name>
    <dbReference type="NCBI Taxonomy" id="89951"/>
    <lineage>
        <taxon>Eukaryota</taxon>
        <taxon>Metazoa</taxon>
        <taxon>Chordata</taxon>
        <taxon>Craniata</taxon>
        <taxon>Vertebrata</taxon>
        <taxon>Euteleostomi</taxon>
        <taxon>Actinopterygii</taxon>
        <taxon>Neopterygii</taxon>
        <taxon>Teleostei</taxon>
        <taxon>Neoteleostei</taxon>
        <taxon>Acanthomorphata</taxon>
        <taxon>Zeiogadaria</taxon>
        <taxon>Gadariae</taxon>
        <taxon>Gadiformes</taxon>
        <taxon>Gadoidei</taxon>
        <taxon>Merlucciidae</taxon>
        <taxon>Merluccius</taxon>
    </lineage>
</organism>
<evidence type="ECO:0000256" key="5">
    <source>
        <dbReference type="SAM" id="Coils"/>
    </source>
</evidence>
<evidence type="ECO:0000313" key="8">
    <source>
        <dbReference type="EMBL" id="KAK0136596.1"/>
    </source>
</evidence>
<dbReference type="GO" id="GO:0008270">
    <property type="term" value="F:zinc ion binding"/>
    <property type="evidence" value="ECO:0007669"/>
    <property type="project" value="UniProtKB-KW"/>
</dbReference>
<evidence type="ECO:0000256" key="4">
    <source>
        <dbReference type="PROSITE-ProRule" id="PRU00175"/>
    </source>
</evidence>
<protein>
    <submittedName>
        <fullName evidence="8">RING finger protein 214</fullName>
    </submittedName>
</protein>
<dbReference type="SMART" id="SM00184">
    <property type="entry name" value="RING"/>
    <property type="match status" value="1"/>
</dbReference>
<dbReference type="PANTHER" id="PTHR15727:SF3">
    <property type="entry name" value="RING FINGER PROTEIN 214"/>
    <property type="match status" value="1"/>
</dbReference>
<evidence type="ECO:0000256" key="1">
    <source>
        <dbReference type="ARBA" id="ARBA00022723"/>
    </source>
</evidence>
<evidence type="ECO:0000259" key="7">
    <source>
        <dbReference type="PROSITE" id="PS50089"/>
    </source>
</evidence>
<keyword evidence="2 4" id="KW-0863">Zinc-finger</keyword>
<dbReference type="InterPro" id="IPR013083">
    <property type="entry name" value="Znf_RING/FYVE/PHD"/>
</dbReference>
<dbReference type="SMART" id="SM00744">
    <property type="entry name" value="RINGv"/>
    <property type="match status" value="1"/>
</dbReference>
<keyword evidence="9" id="KW-1185">Reference proteome</keyword>
<dbReference type="PROSITE" id="PS50089">
    <property type="entry name" value="ZF_RING_2"/>
    <property type="match status" value="1"/>
</dbReference>
<comment type="caution">
    <text evidence="8">The sequence shown here is derived from an EMBL/GenBank/DDBJ whole genome shotgun (WGS) entry which is preliminary data.</text>
</comment>
<feature type="region of interest" description="Disordered" evidence="6">
    <location>
        <begin position="280"/>
        <end position="402"/>
    </location>
</feature>
<dbReference type="AlphaFoldDB" id="A0AA47NSC5"/>
<name>A0AA47NSC5_MERPO</name>
<sequence>MTYMDWQHYTETMAEPLLELYKRPRSQQEQEEEERQEERRLQLQKKQENTVKHHQVLLEKLDSLRVKLQLNDSKASRKSFLLKKQEMTSQKNRAQEENNRLQKNLQQIEERLSSLQVKQEQEKRLLEEELSQLTEEMERMRQTSQEAEQRMLKDEVVAVEKQRDGTMFSIEAWLREVGQYIQALQMDPSQQHLQEQLQWEQQEATVRTRRDQLQVRFQGLLLQLGEGRPLDTLHGVETLPGMELPPLPKVPTVSTVVIQKEVELIISQILLSLEQATFLPPPHPTPSPPVAPPRTPPPPRITPPTGHQTPPLPRITPPTGYQTPPYCISQPTGHQTPPPYRITQPTGHQTPPPHRITQPTGHQTPPPHRITQPPGHQTPPPYCISQPTGHQTPPPSSAPAGKLDKLLEKLGAKFPHCSRAQLMSVLQHIKSSRGTMAGLSVEEVTEQVGLKLAQGTALRGPALPQPPAPRPTVRTFCLVCQKQLQPGTQQPLPCSHSIHRDCIRIWLQSSGNNSCPFCPSQ</sequence>